<dbReference type="Proteomes" id="UP001174997">
    <property type="component" value="Unassembled WGS sequence"/>
</dbReference>
<reference evidence="2" key="1">
    <citation type="submission" date="2023-06" db="EMBL/GenBank/DDBJ databases">
        <title>Genome-scale phylogeny and comparative genomics of the fungal order Sordariales.</title>
        <authorList>
            <consortium name="Lawrence Berkeley National Laboratory"/>
            <person name="Hensen N."/>
            <person name="Bonometti L."/>
            <person name="Westerberg I."/>
            <person name="Brannstrom I.O."/>
            <person name="Guillou S."/>
            <person name="Cros-Aarteil S."/>
            <person name="Calhoun S."/>
            <person name="Haridas S."/>
            <person name="Kuo A."/>
            <person name="Mondo S."/>
            <person name="Pangilinan J."/>
            <person name="Riley R."/>
            <person name="Labutti K."/>
            <person name="Andreopoulos B."/>
            <person name="Lipzen A."/>
            <person name="Chen C."/>
            <person name="Yanf M."/>
            <person name="Daum C."/>
            <person name="Ng V."/>
            <person name="Clum A."/>
            <person name="Steindorff A."/>
            <person name="Ohm R."/>
            <person name="Martin F."/>
            <person name="Silar P."/>
            <person name="Natvig D."/>
            <person name="Lalanne C."/>
            <person name="Gautier V."/>
            <person name="Ament-Velasquez S.L."/>
            <person name="Kruys A."/>
            <person name="Hutchinson M.I."/>
            <person name="Powell A.J."/>
            <person name="Barry K."/>
            <person name="Miller A.N."/>
            <person name="Grigoriev I.V."/>
            <person name="Debuchy R."/>
            <person name="Gladieux P."/>
            <person name="Thoren M.H."/>
            <person name="Johannesson H."/>
        </authorList>
    </citation>
    <scope>NUCLEOTIDE SEQUENCE</scope>
    <source>
        <strain evidence="2">CBS 307.81</strain>
    </source>
</reference>
<feature type="transmembrane region" description="Helical" evidence="1">
    <location>
        <begin position="219"/>
        <end position="240"/>
    </location>
</feature>
<protein>
    <submittedName>
        <fullName evidence="2">Uncharacterized protein</fullName>
    </submittedName>
</protein>
<dbReference type="AlphaFoldDB" id="A0AA39Z4C0"/>
<sequence>MADIAPLLELHKNNATALRTEIAPAWVEDAPYRGTASILWSCVVALAACVYSTLHLNIPAPGRMGYWPVFWKKTGWVFTVLFAPEVVLVVACGEFLKARWLQCKLRALNSSEPKAGDVSLRYCFFVVMGGLKVLVGDLITEAELKGSAELRKLFRDSTAVLSPEGVVQLARLGHMLNVADTTIDDRSKASIVQKFVVLTQVFWLLLHCIVRLAQGLPLALLEVHISVHIVVAGFMYAFWLQKPLDVVEGMILDRRPWESALMLMVELAIYKHSELYLYRRFPTEEPVVVDSKKELQDFYFGDLIEKQVKAMKWVALPSTGGCLEADEVLPSGIGFKGRRQTADISPTQLARLDGIASVLGDVEQGNSHTGSGFLILPVLYGGIHLFAWNFPFVTENEMMFWKISCITVMTGTVLVTPVVILLDRHCTGTQRERLWFIPIAICFLYIFARVFIVVESFISLRGERIGVFLSPPWLQNFPHV</sequence>
<feature type="transmembrane region" description="Helical" evidence="1">
    <location>
        <begin position="434"/>
        <end position="454"/>
    </location>
</feature>
<name>A0AA39Z4C0_9PEZI</name>
<evidence type="ECO:0000313" key="2">
    <source>
        <dbReference type="EMBL" id="KAK0663475.1"/>
    </source>
</evidence>
<dbReference type="PANTHER" id="PTHR35043:SF7">
    <property type="entry name" value="TRANSCRIPTION FACTOR DOMAIN-CONTAINING PROTEIN"/>
    <property type="match status" value="1"/>
</dbReference>
<proteinExistence type="predicted"/>
<evidence type="ECO:0000256" key="1">
    <source>
        <dbReference type="SAM" id="Phobius"/>
    </source>
</evidence>
<feature type="transmembrane region" description="Helical" evidence="1">
    <location>
        <begin position="38"/>
        <end position="56"/>
    </location>
</feature>
<dbReference type="EMBL" id="JAULSY010000129">
    <property type="protein sequence ID" value="KAK0663475.1"/>
    <property type="molecule type" value="Genomic_DNA"/>
</dbReference>
<organism evidence="2 3">
    <name type="scientific">Cercophora samala</name>
    <dbReference type="NCBI Taxonomy" id="330535"/>
    <lineage>
        <taxon>Eukaryota</taxon>
        <taxon>Fungi</taxon>
        <taxon>Dikarya</taxon>
        <taxon>Ascomycota</taxon>
        <taxon>Pezizomycotina</taxon>
        <taxon>Sordariomycetes</taxon>
        <taxon>Sordariomycetidae</taxon>
        <taxon>Sordariales</taxon>
        <taxon>Lasiosphaeriaceae</taxon>
        <taxon>Cercophora</taxon>
    </lineage>
</organism>
<feature type="transmembrane region" description="Helical" evidence="1">
    <location>
        <begin position="399"/>
        <end position="422"/>
    </location>
</feature>
<feature type="transmembrane region" description="Helical" evidence="1">
    <location>
        <begin position="373"/>
        <end position="393"/>
    </location>
</feature>
<gene>
    <name evidence="2" type="ORF">QBC41DRAFT_368084</name>
</gene>
<feature type="transmembrane region" description="Helical" evidence="1">
    <location>
        <begin position="76"/>
        <end position="96"/>
    </location>
</feature>
<evidence type="ECO:0000313" key="3">
    <source>
        <dbReference type="Proteomes" id="UP001174997"/>
    </source>
</evidence>
<accession>A0AA39Z4C0</accession>
<keyword evidence="1" id="KW-0812">Transmembrane</keyword>
<keyword evidence="1" id="KW-0472">Membrane</keyword>
<dbReference type="PANTHER" id="PTHR35043">
    <property type="entry name" value="TRANSCRIPTION FACTOR DOMAIN-CONTAINING PROTEIN"/>
    <property type="match status" value="1"/>
</dbReference>
<keyword evidence="1" id="KW-1133">Transmembrane helix</keyword>
<comment type="caution">
    <text evidence="2">The sequence shown here is derived from an EMBL/GenBank/DDBJ whole genome shotgun (WGS) entry which is preliminary data.</text>
</comment>
<feature type="transmembrane region" description="Helical" evidence="1">
    <location>
        <begin position="195"/>
        <end position="213"/>
    </location>
</feature>
<keyword evidence="3" id="KW-1185">Reference proteome</keyword>